<evidence type="ECO:0000256" key="1">
    <source>
        <dbReference type="ARBA" id="ARBA00004613"/>
    </source>
</evidence>
<evidence type="ECO:0000256" key="3">
    <source>
        <dbReference type="ARBA" id="ARBA00022729"/>
    </source>
</evidence>
<dbReference type="InterPro" id="IPR011050">
    <property type="entry name" value="Pectin_lyase_fold/virulence"/>
</dbReference>
<dbReference type="InterPro" id="IPR011459">
    <property type="entry name" value="DUF1565"/>
</dbReference>
<comment type="caution">
    <text evidence="6">The sequence shown here is derived from an EMBL/GenBank/DDBJ whole genome shotgun (WGS) entry which is preliminary data.</text>
</comment>
<evidence type="ECO:0000256" key="2">
    <source>
        <dbReference type="ARBA" id="ARBA00022525"/>
    </source>
</evidence>
<proteinExistence type="predicted"/>
<dbReference type="PANTHER" id="PTHR40088:SF2">
    <property type="entry name" value="SECRETED SUGAR HYDROLASE"/>
    <property type="match status" value="1"/>
</dbReference>
<name>A0ABW9ZQP1_9BACT</name>
<evidence type="ECO:0000256" key="4">
    <source>
        <dbReference type="SAM" id="SignalP"/>
    </source>
</evidence>
<dbReference type="Gene3D" id="2.160.20.10">
    <property type="entry name" value="Single-stranded right-handed beta-helix, Pectin lyase-like"/>
    <property type="match status" value="1"/>
</dbReference>
<dbReference type="EMBL" id="JAACJS010000011">
    <property type="protein sequence ID" value="NCI49421.1"/>
    <property type="molecule type" value="Genomic_DNA"/>
</dbReference>
<comment type="subcellular location">
    <subcellularLocation>
        <location evidence="1">Secreted</location>
    </subcellularLocation>
</comment>
<organism evidence="6 7">
    <name type="scientific">Sediminibacterium roseum</name>
    <dbReference type="NCBI Taxonomy" id="1978412"/>
    <lineage>
        <taxon>Bacteria</taxon>
        <taxon>Pseudomonadati</taxon>
        <taxon>Bacteroidota</taxon>
        <taxon>Chitinophagia</taxon>
        <taxon>Chitinophagales</taxon>
        <taxon>Chitinophagaceae</taxon>
        <taxon>Sediminibacterium</taxon>
    </lineage>
</organism>
<dbReference type="SUPFAM" id="SSF51126">
    <property type="entry name" value="Pectin lyase-like"/>
    <property type="match status" value="1"/>
</dbReference>
<keyword evidence="2" id="KW-0964">Secreted</keyword>
<evidence type="ECO:0000313" key="6">
    <source>
        <dbReference type="EMBL" id="NCI49421.1"/>
    </source>
</evidence>
<accession>A0ABW9ZQP1</accession>
<keyword evidence="7" id="KW-1185">Reference proteome</keyword>
<feature type="chain" id="PRO_5046521262" evidence="4">
    <location>
        <begin position="19"/>
        <end position="567"/>
    </location>
</feature>
<reference evidence="6 7" key="1">
    <citation type="submission" date="2020-01" db="EMBL/GenBank/DDBJ databases">
        <title>Genome analysis.</title>
        <authorList>
            <person name="Wu S."/>
            <person name="Wang G."/>
        </authorList>
    </citation>
    <scope>NUCLEOTIDE SEQUENCE [LARGE SCALE GENOMIC DNA]</scope>
    <source>
        <strain evidence="6 7">SYL130</strain>
    </source>
</reference>
<keyword evidence="3 4" id="KW-0732">Signal</keyword>
<gene>
    <name evidence="6" type="ORF">GWC95_05770</name>
</gene>
<dbReference type="PANTHER" id="PTHR40088">
    <property type="entry name" value="PECTATE LYASE (EUROFUNG)"/>
    <property type="match status" value="1"/>
</dbReference>
<sequence length="567" mass="63751">MRRIVVFCMLLVSASLHARTLYVSVKGDDRSAGSAANPLQSINRAVKLANAGDTVLLTAGTYRQTIRISGKAGNIDNPVYIIAQNKNTVIDGGAPAPGMGLDYNWIELNNTAWIVFQGISFVNGWTDPVNVKNSSYISFRYCNFKGGRKVILATGADTHHVLVEGCSWDQGGEKLWTIDKDVRGVDAWLSMHHELMGYYNGSLIDSRASGGSFVIRRNRITNAYNGIRFTSKKGYDANIEVYENDISNIRDNDFEPEHYAFNLHIYHNRSHNIHKTLSVDDVAGGYIYYYGNTVTMDSTAWAKKICSGFSKIYGGVDSLTYPLYFFNNSFFGYGKGFNAMEHRARMLKHYNNAYYFAGEQGLILEYIDPTNEFDNDITNKPWPSSIRNNALEKNGKTADVKFRNVFQRDLRLQPSSIAIDAGKQLSFPELQWTQSFKGKSVDVGAYEDNEPVQGPPYHFRKPENAAFHYTETPRVVRYYVNGNKLHLFFSEAMDAQSLSNNNIEIQCRNKKLKVQNSVLQDGAYEWIVETDTQLIANEISIGFIKKPVSVHGGVYTNWAAAIPVIAK</sequence>
<dbReference type="Pfam" id="PF07602">
    <property type="entry name" value="DUF1565"/>
    <property type="match status" value="1"/>
</dbReference>
<evidence type="ECO:0000259" key="5">
    <source>
        <dbReference type="Pfam" id="PF07602"/>
    </source>
</evidence>
<dbReference type="Proteomes" id="UP000753802">
    <property type="component" value="Unassembled WGS sequence"/>
</dbReference>
<feature type="signal peptide" evidence="4">
    <location>
        <begin position="1"/>
        <end position="18"/>
    </location>
</feature>
<dbReference type="InterPro" id="IPR012334">
    <property type="entry name" value="Pectin_lyas_fold"/>
</dbReference>
<dbReference type="InterPro" id="IPR052052">
    <property type="entry name" value="Polysaccharide_Lyase_9"/>
</dbReference>
<evidence type="ECO:0000313" key="7">
    <source>
        <dbReference type="Proteomes" id="UP000753802"/>
    </source>
</evidence>
<feature type="domain" description="DUF1565" evidence="5">
    <location>
        <begin position="25"/>
        <end position="65"/>
    </location>
</feature>
<protein>
    <submittedName>
        <fullName evidence="6">DUF1565 domain-containing protein</fullName>
    </submittedName>
</protein>
<dbReference type="RefSeq" id="WP_161817745.1">
    <property type="nucleotide sequence ID" value="NZ_JAACJS010000011.1"/>
</dbReference>